<dbReference type="Pfam" id="PF07027">
    <property type="entry name" value="DUF1318"/>
    <property type="match status" value="1"/>
</dbReference>
<feature type="chain" id="PRO_5016934823" evidence="1">
    <location>
        <begin position="22"/>
        <end position="107"/>
    </location>
</feature>
<evidence type="ECO:0000313" key="2">
    <source>
        <dbReference type="EMBL" id="RDK05690.1"/>
    </source>
</evidence>
<dbReference type="PIRSF" id="PIRSF025560">
    <property type="entry name" value="UCP025560"/>
    <property type="match status" value="1"/>
</dbReference>
<keyword evidence="3" id="KW-1185">Reference proteome</keyword>
<dbReference type="AlphaFoldDB" id="A0A370NJC8"/>
<protein>
    <submittedName>
        <fullName evidence="2">DUF1318 domain-containing protein</fullName>
    </submittedName>
</protein>
<dbReference type="RefSeq" id="WP_115215838.1">
    <property type="nucleotide sequence ID" value="NZ_QKWJ01000086.1"/>
</dbReference>
<evidence type="ECO:0000256" key="1">
    <source>
        <dbReference type="SAM" id="SignalP"/>
    </source>
</evidence>
<sequence length="107" mass="11153">MKMATRLTAVLLLSCSTLAMALGLDNAKSQGLVGEQPDGYLGVVKATPDAVELAADINAKRRAAYDAIAKKNGATLEQVAILAGQKAIEKAAPGSFVKTPEGQWIKK</sequence>
<feature type="signal peptide" evidence="1">
    <location>
        <begin position="1"/>
        <end position="21"/>
    </location>
</feature>
<comment type="caution">
    <text evidence="2">The sequence shown here is derived from an EMBL/GenBank/DDBJ whole genome shotgun (WGS) entry which is preliminary data.</text>
</comment>
<name>A0A370NJC8_9BURK</name>
<organism evidence="2 3">
    <name type="scientific">Cupriavidus lacunae</name>
    <dbReference type="NCBI Taxonomy" id="2666307"/>
    <lineage>
        <taxon>Bacteria</taxon>
        <taxon>Pseudomonadati</taxon>
        <taxon>Pseudomonadota</taxon>
        <taxon>Betaproteobacteria</taxon>
        <taxon>Burkholderiales</taxon>
        <taxon>Burkholderiaceae</taxon>
        <taxon>Cupriavidus</taxon>
    </lineage>
</organism>
<evidence type="ECO:0000313" key="3">
    <source>
        <dbReference type="Proteomes" id="UP000255165"/>
    </source>
</evidence>
<dbReference type="Proteomes" id="UP000255165">
    <property type="component" value="Unassembled WGS sequence"/>
</dbReference>
<dbReference type="InterPro" id="IPR008309">
    <property type="entry name" value="YdbL"/>
</dbReference>
<proteinExistence type="predicted"/>
<keyword evidence="1" id="KW-0732">Signal</keyword>
<accession>A0A370NJC8</accession>
<dbReference type="EMBL" id="QKWJ01000086">
    <property type="protein sequence ID" value="RDK05690.1"/>
    <property type="molecule type" value="Genomic_DNA"/>
</dbReference>
<gene>
    <name evidence="2" type="ORF">DN412_35510</name>
</gene>
<reference evidence="3" key="1">
    <citation type="submission" date="2018-06" db="EMBL/GenBank/DDBJ databases">
        <authorList>
            <person name="Feng T."/>
            <person name="Jeon C.O."/>
        </authorList>
    </citation>
    <scope>NUCLEOTIDE SEQUENCE [LARGE SCALE GENOMIC DNA]</scope>
    <source>
        <strain evidence="3">S23</strain>
    </source>
</reference>